<dbReference type="PANTHER" id="PTHR20921:SF0">
    <property type="entry name" value="TRANSMEMBRANE PROTEIN 222"/>
    <property type="match status" value="1"/>
</dbReference>
<keyword evidence="2" id="KW-0472">Membrane</keyword>
<organism evidence="3 4">
    <name type="scientific">Bathycoccus prasinos</name>
    <dbReference type="NCBI Taxonomy" id="41875"/>
    <lineage>
        <taxon>Eukaryota</taxon>
        <taxon>Viridiplantae</taxon>
        <taxon>Chlorophyta</taxon>
        <taxon>Mamiellophyceae</taxon>
        <taxon>Mamiellales</taxon>
        <taxon>Bathycoccaceae</taxon>
        <taxon>Bathycoccus</taxon>
    </lineage>
</organism>
<dbReference type="Proteomes" id="UP000198341">
    <property type="component" value="Chromosome 9"/>
</dbReference>
<reference evidence="3 4" key="1">
    <citation type="submission" date="2011-10" db="EMBL/GenBank/DDBJ databases">
        <authorList>
            <person name="Genoscope - CEA"/>
        </authorList>
    </citation>
    <scope>NUCLEOTIDE SEQUENCE [LARGE SCALE GENOMIC DNA]</scope>
    <source>
        <strain evidence="3 4">RCC 1105</strain>
    </source>
</reference>
<dbReference type="KEGG" id="bpg:Bathy09g02220"/>
<feature type="transmembrane region" description="Helical" evidence="2">
    <location>
        <begin position="202"/>
        <end position="220"/>
    </location>
</feature>
<dbReference type="eggNOG" id="KOG3150">
    <property type="taxonomic scope" value="Eukaryota"/>
</dbReference>
<keyword evidence="4" id="KW-1185">Reference proteome</keyword>
<evidence type="ECO:0000313" key="3">
    <source>
        <dbReference type="EMBL" id="CCO66660.1"/>
    </source>
</evidence>
<dbReference type="EMBL" id="FO082270">
    <property type="protein sequence ID" value="CCO66660.1"/>
    <property type="molecule type" value="Genomic_DNA"/>
</dbReference>
<keyword evidence="2" id="KW-1133">Transmembrane helix</keyword>
<accession>K8F3K2</accession>
<evidence type="ECO:0000313" key="4">
    <source>
        <dbReference type="Proteomes" id="UP000198341"/>
    </source>
</evidence>
<proteinExistence type="predicted"/>
<dbReference type="AlphaFoldDB" id="K8F3K2"/>
<dbReference type="GO" id="GO:0009723">
    <property type="term" value="P:response to ethylene"/>
    <property type="evidence" value="ECO:0007669"/>
    <property type="project" value="TreeGrafter"/>
</dbReference>
<protein>
    <submittedName>
        <fullName evidence="3">Uncharacterized protein</fullName>
    </submittedName>
</protein>
<feature type="region of interest" description="Disordered" evidence="1">
    <location>
        <begin position="1"/>
        <end position="24"/>
    </location>
</feature>
<dbReference type="InterPro" id="IPR008496">
    <property type="entry name" value="TMEM222/RTE1"/>
</dbReference>
<dbReference type="GO" id="GO:0005794">
    <property type="term" value="C:Golgi apparatus"/>
    <property type="evidence" value="ECO:0007669"/>
    <property type="project" value="TreeGrafter"/>
</dbReference>
<dbReference type="Pfam" id="PF05608">
    <property type="entry name" value="RTE1"/>
    <property type="match status" value="2"/>
</dbReference>
<evidence type="ECO:0000256" key="2">
    <source>
        <dbReference type="SAM" id="Phobius"/>
    </source>
</evidence>
<keyword evidence="2" id="KW-0812">Transmembrane</keyword>
<sequence length="255" mass="28246">MGTVAELDLSRSSREEGGEDDDDDLKLLSTSASEQEQKYPLSIVWCAIPILSDIFPFVGHVGITNSSGWIYDFIGDGTIHQSASNNLSFNRVMRVIPLNIINCKHPIDESLRRVMMHYTRTNERYNLFGQNCHDFVGIVLNLSEYEGKDDWNLVDVALLVWGVRGNGGSFVDPNAAYRTFGPAFLAFLASVAFGFARAFGRAVLGLYAAVVGWFVLYVFVLNRRRSCSIRAGSIPFIRNSNNNDNDNASSQGGDV</sequence>
<dbReference type="OrthoDB" id="267284at2759"/>
<dbReference type="GO" id="GO:0010104">
    <property type="term" value="P:regulation of ethylene-activated signaling pathway"/>
    <property type="evidence" value="ECO:0007669"/>
    <property type="project" value="TreeGrafter"/>
</dbReference>
<evidence type="ECO:0000256" key="1">
    <source>
        <dbReference type="SAM" id="MobiDB-lite"/>
    </source>
</evidence>
<gene>
    <name evidence="3" type="ORF">Bathy09g02220</name>
</gene>
<dbReference type="PANTHER" id="PTHR20921">
    <property type="entry name" value="TRANSMEMBRANE PROTEIN 222"/>
    <property type="match status" value="1"/>
</dbReference>
<dbReference type="GeneID" id="19013729"/>
<dbReference type="RefSeq" id="XP_007511100.1">
    <property type="nucleotide sequence ID" value="XM_007511038.1"/>
</dbReference>
<name>K8F3K2_9CHLO</name>
<dbReference type="GO" id="GO:0005783">
    <property type="term" value="C:endoplasmic reticulum"/>
    <property type="evidence" value="ECO:0007669"/>
    <property type="project" value="TreeGrafter"/>
</dbReference>